<comment type="caution">
    <text evidence="1">The sequence shown here is derived from an EMBL/GenBank/DDBJ whole genome shotgun (WGS) entry which is preliminary data.</text>
</comment>
<dbReference type="EMBL" id="JAQMLV010000027">
    <property type="protein sequence ID" value="MDB8746016.1"/>
    <property type="molecule type" value="Genomic_DNA"/>
</dbReference>
<proteinExistence type="predicted"/>
<evidence type="ECO:0000313" key="1">
    <source>
        <dbReference type="EMBL" id="MDB8746016.1"/>
    </source>
</evidence>
<dbReference type="Proteomes" id="UP001211015">
    <property type="component" value="Unassembled WGS sequence"/>
</dbReference>
<organism evidence="1 2">
    <name type="scientific">Ruminococcus bicirculans</name>
    <name type="common">ex Wegman et al. 2014</name>
    <dbReference type="NCBI Taxonomy" id="1160721"/>
    <lineage>
        <taxon>Bacteria</taxon>
        <taxon>Bacillati</taxon>
        <taxon>Bacillota</taxon>
        <taxon>Clostridia</taxon>
        <taxon>Eubacteriales</taxon>
        <taxon>Oscillospiraceae</taxon>
        <taxon>Ruminococcus</taxon>
    </lineage>
</organism>
<sequence length="100" mass="11880">MKMQFDPYSERYYQAEKENMLYRISAMRTETDGHTTAVIEDIKNRSYIAYGLKLNGHKLSWAYKGQCENKDQALEALFKTEVEKVNVMKKNRNIKHQRGR</sequence>
<accession>A0AAW6EBB7</accession>
<reference evidence="1" key="1">
    <citation type="submission" date="2023-01" db="EMBL/GenBank/DDBJ databases">
        <title>Human gut microbiome strain richness.</title>
        <authorList>
            <person name="Chen-Liaw A."/>
        </authorList>
    </citation>
    <scope>NUCLEOTIDE SEQUENCE</scope>
    <source>
        <strain evidence="1">1001275st1_F4_1001275B_160808</strain>
    </source>
</reference>
<name>A0AAW6EBB7_9FIRM</name>
<protein>
    <recommendedName>
        <fullName evidence="3">WGR domain-containing protein</fullName>
    </recommendedName>
</protein>
<evidence type="ECO:0000313" key="2">
    <source>
        <dbReference type="Proteomes" id="UP001211015"/>
    </source>
</evidence>
<dbReference type="AlphaFoldDB" id="A0AAW6EBB7"/>
<gene>
    <name evidence="1" type="ORF">PNU62_13430</name>
</gene>
<dbReference type="RefSeq" id="WP_195389124.1">
    <property type="nucleotide sequence ID" value="NZ_DAWEQM010000018.1"/>
</dbReference>
<evidence type="ECO:0008006" key="3">
    <source>
        <dbReference type="Google" id="ProtNLM"/>
    </source>
</evidence>